<dbReference type="InterPro" id="IPR009003">
    <property type="entry name" value="Peptidase_S1_PA"/>
</dbReference>
<accession>A0ABY8TWY8</accession>
<dbReference type="EMBL" id="CP126211">
    <property type="protein sequence ID" value="WIA13649.1"/>
    <property type="molecule type" value="Genomic_DNA"/>
</dbReference>
<reference evidence="5 6" key="1">
    <citation type="submission" date="2023-05" db="EMBL/GenBank/DDBJ databases">
        <title>A 100% complete, gapless, phased diploid assembly of the Scenedesmus obliquus UTEX 3031 genome.</title>
        <authorList>
            <person name="Biondi T.C."/>
            <person name="Hanschen E.R."/>
            <person name="Kwon T."/>
            <person name="Eng W."/>
            <person name="Kruse C.P.S."/>
            <person name="Koehler S.I."/>
            <person name="Kunde Y."/>
            <person name="Gleasner C.D."/>
            <person name="You Mak K.T."/>
            <person name="Polle J."/>
            <person name="Hovde B.T."/>
            <person name="Starkenburg S.R."/>
        </authorList>
    </citation>
    <scope>NUCLEOTIDE SEQUENCE [LARGE SCALE GENOMIC DNA]</scope>
    <source>
        <strain evidence="5 6">DOE0152z</strain>
    </source>
</reference>
<dbReference type="Proteomes" id="UP001244341">
    <property type="component" value="Chromosome 4b"/>
</dbReference>
<dbReference type="SUPFAM" id="SSF50156">
    <property type="entry name" value="PDZ domain-like"/>
    <property type="match status" value="1"/>
</dbReference>
<evidence type="ECO:0000256" key="2">
    <source>
        <dbReference type="ARBA" id="ARBA00022670"/>
    </source>
</evidence>
<dbReference type="Pfam" id="PF13180">
    <property type="entry name" value="PDZ_2"/>
    <property type="match status" value="1"/>
</dbReference>
<protein>
    <recommendedName>
        <fullName evidence="4">PDZ domain-containing protein</fullName>
    </recommendedName>
</protein>
<keyword evidence="2" id="KW-0645">Protease</keyword>
<proteinExistence type="inferred from homology"/>
<dbReference type="PANTHER" id="PTHR43343">
    <property type="entry name" value="PEPTIDASE S12"/>
    <property type="match status" value="1"/>
</dbReference>
<dbReference type="PROSITE" id="PS50106">
    <property type="entry name" value="PDZ"/>
    <property type="match status" value="1"/>
</dbReference>
<evidence type="ECO:0000259" key="4">
    <source>
        <dbReference type="PROSITE" id="PS50106"/>
    </source>
</evidence>
<dbReference type="PANTHER" id="PTHR43343:SF2">
    <property type="entry name" value="PDZ DOMAIN-CONTAINING PROTEIN"/>
    <property type="match status" value="1"/>
</dbReference>
<dbReference type="Gene3D" id="2.30.42.10">
    <property type="match status" value="1"/>
</dbReference>
<evidence type="ECO:0000256" key="1">
    <source>
        <dbReference type="ARBA" id="ARBA00010541"/>
    </source>
</evidence>
<dbReference type="InterPro" id="IPR001478">
    <property type="entry name" value="PDZ"/>
</dbReference>
<evidence type="ECO:0000313" key="5">
    <source>
        <dbReference type="EMBL" id="WIA13649.1"/>
    </source>
</evidence>
<name>A0ABY8TWY8_TETOB</name>
<comment type="similarity">
    <text evidence="1">Belongs to the peptidase S1C family.</text>
</comment>
<feature type="domain" description="PDZ" evidence="4">
    <location>
        <begin position="189"/>
        <end position="286"/>
    </location>
</feature>
<dbReference type="PRINTS" id="PR00834">
    <property type="entry name" value="PROTEASES2C"/>
</dbReference>
<dbReference type="Gene3D" id="2.40.10.120">
    <property type="match status" value="1"/>
</dbReference>
<dbReference type="SMART" id="SM00228">
    <property type="entry name" value="PDZ"/>
    <property type="match status" value="1"/>
</dbReference>
<dbReference type="InterPro" id="IPR001940">
    <property type="entry name" value="Peptidase_S1C"/>
</dbReference>
<keyword evidence="3" id="KW-0378">Hydrolase</keyword>
<evidence type="ECO:0000313" key="6">
    <source>
        <dbReference type="Proteomes" id="UP001244341"/>
    </source>
</evidence>
<dbReference type="InterPro" id="IPR051201">
    <property type="entry name" value="Chloro_Bact_Ser_Proteases"/>
</dbReference>
<dbReference type="Pfam" id="PF13365">
    <property type="entry name" value="Trypsin_2"/>
    <property type="match status" value="1"/>
</dbReference>
<organism evidence="5 6">
    <name type="scientific">Tetradesmus obliquus</name>
    <name type="common">Green alga</name>
    <name type="synonym">Acutodesmus obliquus</name>
    <dbReference type="NCBI Taxonomy" id="3088"/>
    <lineage>
        <taxon>Eukaryota</taxon>
        <taxon>Viridiplantae</taxon>
        <taxon>Chlorophyta</taxon>
        <taxon>core chlorophytes</taxon>
        <taxon>Chlorophyceae</taxon>
        <taxon>CS clade</taxon>
        <taxon>Sphaeropleales</taxon>
        <taxon>Scenedesmaceae</taxon>
        <taxon>Tetradesmus</taxon>
    </lineage>
</organism>
<gene>
    <name evidence="5" type="ORF">OEZ85_007212</name>
</gene>
<dbReference type="InterPro" id="IPR036034">
    <property type="entry name" value="PDZ_sf"/>
</dbReference>
<dbReference type="SUPFAM" id="SSF50494">
    <property type="entry name" value="Trypsin-like serine proteases"/>
    <property type="match status" value="1"/>
</dbReference>
<evidence type="ECO:0000256" key="3">
    <source>
        <dbReference type="ARBA" id="ARBA00022801"/>
    </source>
</evidence>
<keyword evidence="6" id="KW-1185">Reference proteome</keyword>
<sequence length="303" mass="31610">MQNFYTLDIHRMAVGQGSGFIWDRAGHVITNYHVIKGASEVKVTLFDHSSCTARVVGWDASKDIAVLKLALPRGRLEALQPVSLGSSSRLRVGQAVFAIGNPFGLDHTLTQGIVSGLGRELSTGLSAIKGVIQTDAAINPGNSGGVLLNSSGAVIGVNLGILDPSGRGSFSGVGFAIPIDTVSSLVDQILAHGRVRRPSLGITIAPEQVLAQLGAEGVLVLEVPAGTPAAAAGLRATYRDVFGDIVLGDILVGLDTRPVRSTADLMAALDERRPGDKVRCDVLRDGKRLSMTVTLGERGSCCE</sequence>